<dbReference type="PANTHER" id="PTHR45527:SF1">
    <property type="entry name" value="FATTY ACID SYNTHASE"/>
    <property type="match status" value="1"/>
</dbReference>
<dbReference type="InterPro" id="IPR020802">
    <property type="entry name" value="TesA-like"/>
</dbReference>
<sequence>MIPLSFAQQRLWFLHQLEGPNGTYNIPLAMRLSGELDRDALRLALGDVVERHESLRTVFPEVDGVPQQRVLSVSAAGVGLSVVSTVEEELPERLAAAAADGFDLANDLPLRVTLFELSPTEHVLLLVLNHIAADGWSFAPLSRDVGVAYVARAGGRVPGWSELPVQYVDYTLWQQELLGDEGDPDSLVSRQVAYWSKTLEGLPEQLELPVDRPRPAVASYAGDVVPLAVDAEVHGRIVALARECGASVFMVLQAGLAVLLKRLGAGSDIALGSPIAGRMDEALDDLVGFFVNTLVLRTDVSGDPSFRELLGRVRETDLAAYAHQDVPFEHLVEVLNPARSLSHHPLFQVMLALQNTPEGAFVLPGLESRIEPVGTGTSRFDLFFNLRERFSASGVALGLEGFVEFSTDLFDRGTVVSLVERLVRVLEQVVADPGVRVGAVELLSADERAQIIEARNATDREVIVPSVLSEAFEAQVRVTPAGVAVVCDEVEVSYAELNERANRLARLLVARGAGPERLVGLAVPRSVELVVAVLAVLKAGAAYLPLDVEYPRERLAFMVGDAAPVLLVSTEAVVAGVPGDVERVLLDDPAVLEELAGLPAGDVESGERLGVVGPQSPAYVIYTSGSTGTPKGVVVAQESVADLLSWAVRAFDRGRLSHVLAATSLSFDVSVFELFAPLVSGGSVEVVRDVLALLGRPWSGSLISAVPSALAQVVGQPDLAVKAQTVVLAGEALSAQVVADIRAAMPGCQVANIYGPTEATVYATAWFAGVDHTVTPPIGRPIWNTRVYVLDAGLAPVPVGVAGELYLAGVGLARGYLNRPGLTAERFVANPFTPGERMYRTGDLVRWNAEGELEYLGRADSQVKVRGFRIELGEVETVLAGRPEVGQAAVMVREDRPGDQRIVAYVVPGAGRVVDERVLRGRLSEVLPEYMVPSAVVVLDALPLTPNGKLDRRALPAPDFGGGRGVRRGPRSPQEEVLCAAFAEVLGVGQVGVDDSFFELGGHSLLATRLISRVRSVLGVELSVRAVFEAPTVAALAQRLSQGQGARPAVRVVERPDIVPLSFAQRRLWFLHRLEGPSATYNMPMAIRLSGELDRDALRLALGDVVERHESLRTVFSDGPEGPRQHVMDASVAVPDLVVIEAIEAELPSRLAEEARYAFDLALDTPLRATLFELSPTEHVLLLVLHHIAGDGWSLRPLSRDVGVAYVARAGGRVPGWSELPVQYVDYTLWQQELLGDEGDPDSLVSRQVAYWSKTLEGLPEQLELPVDRPRPAVASYAGDVVPLAVDAEVHGRIVALARECGASVFMVLQAGLAVLLKRLGAGSDIALGSPIAGRMDEALDDLVGFFVNTLVLRTDVSGDPSFRELLGRVRETDLAAYAHQDVPFEHLVEVLNPARSLSHHPLFQVMLAFQSAERGELSLPGVQVSSMPVGTGTSRFDLLFNVDERFSASGVALGLEGFVEFSTDLFDRGTVVSLVERLVRVLEQVVADPGVRVGAVELLSADERAQIIEARNATDREVIVPSVLSEAFEAQVRVTPAGVAVVCDEVEVSYAELNERANRLARLLVARGAGPERLVGLAVPRSVELVVAVLAVLKAGAAYLPLDVEYPRERLAFMVGDAAPVLLVSTEAVVAGVPGDVERVLLDDPAVLEELAGLPAGDVESGERLGVVGPQSPAYVIYTSGSTGTPKGVVMTVEALANLIAWHVATIGAGPEASVAQFTAISFDVSAQEILETLGSGKRLVVPDADVRRDAARFVRWLEEYRITELYAPNVMVEAVCEAALEQHRTLPALHHIGQGGEALGLTPAVREFITAEPGRRLHNHYGPSETHLVTAHSLSDDVTGWRATAPIGRPIWNTRVYVLDAGLAPVPVGVAGELYIAGAALARGYHDRPGLTAERFVANPFTPGERMYRTGDLVRWNAEGELEYLGRADSQVKVRGIRVELGEIEAVLAGHPDVAQAAVALRAEGPGGGRPVGYVVPVSGCDVDVPALRTYLAGALPEHMMPSAIVMLDALPLTPSGKVDRRALPAPVIDTESSGRGPRTPQEEILCGVFAEILGMSRVDIDSNFFDLGGHSLLATRLINRIQDLLGVELSIRSLFEAPTVAGLAERLGVDTKEGALDVLLPLRTNGDRAPLFCIHPGGGLSWCYAGLLKHLGPGRPIYGLQARGLAEPTELPKTIVEMAGDYLEQMRAVQPHGPYHLLGWSFGGMVAHVIATQLQDKGESVALLAMLDAYPIVPEQADQRTGGLEKELLADLIHFVGIDADATRDKLDRSAALDILRQEGSALAALDDRSTSALMDIFINNNKLLTGFNPVRFRGELLHFTATLGRDERTPTARSWRPHVEGRIEDHPIACEHRDMVQPGPLAEIAKIVADKLDTRP</sequence>
<dbReference type="KEGG" id="shaw:CEB94_33345"/>
<dbReference type="GO" id="GO:0031177">
    <property type="term" value="F:phosphopantetheine binding"/>
    <property type="evidence" value="ECO:0007669"/>
    <property type="project" value="InterPro"/>
</dbReference>
<dbReference type="InterPro" id="IPR009081">
    <property type="entry name" value="PP-bd_ACP"/>
</dbReference>
<dbReference type="Gene3D" id="3.30.559.10">
    <property type="entry name" value="Chloramphenicol acetyltransferase-like domain"/>
    <property type="match status" value="2"/>
</dbReference>
<dbReference type="NCBIfam" id="TIGR01733">
    <property type="entry name" value="AA-adenyl-dom"/>
    <property type="match status" value="2"/>
</dbReference>
<evidence type="ECO:0000313" key="6">
    <source>
        <dbReference type="EMBL" id="QCD59164.1"/>
    </source>
</evidence>
<dbReference type="GO" id="GO:0005829">
    <property type="term" value="C:cytosol"/>
    <property type="evidence" value="ECO:0007669"/>
    <property type="project" value="TreeGrafter"/>
</dbReference>
<dbReference type="Gene3D" id="3.40.50.1820">
    <property type="entry name" value="alpha/beta hydrolase"/>
    <property type="match status" value="1"/>
</dbReference>
<dbReference type="FunFam" id="3.30.559.30:FF:000001">
    <property type="entry name" value="Non-ribosomal peptide synthetase"/>
    <property type="match status" value="1"/>
</dbReference>
<evidence type="ECO:0000256" key="4">
    <source>
        <dbReference type="ARBA" id="ARBA00022553"/>
    </source>
</evidence>
<dbReference type="InterPro" id="IPR020806">
    <property type="entry name" value="PKS_PP-bd"/>
</dbReference>
<dbReference type="Gene3D" id="3.40.50.980">
    <property type="match status" value="4"/>
</dbReference>
<dbReference type="CDD" id="cd19540">
    <property type="entry name" value="LCL_NRPS-like"/>
    <property type="match status" value="2"/>
</dbReference>
<dbReference type="SMART" id="SM00824">
    <property type="entry name" value="PKS_TE"/>
    <property type="match status" value="1"/>
</dbReference>
<dbReference type="Gene3D" id="1.10.1200.10">
    <property type="entry name" value="ACP-like"/>
    <property type="match status" value="1"/>
</dbReference>
<evidence type="ECO:0000256" key="1">
    <source>
        <dbReference type="ARBA" id="ARBA00001957"/>
    </source>
</evidence>
<dbReference type="GO" id="GO:0008610">
    <property type="term" value="P:lipid biosynthetic process"/>
    <property type="evidence" value="ECO:0007669"/>
    <property type="project" value="UniProtKB-ARBA"/>
</dbReference>
<comment type="cofactor">
    <cofactor evidence="1">
        <name>pantetheine 4'-phosphate</name>
        <dbReference type="ChEBI" id="CHEBI:47942"/>
    </cofactor>
</comment>
<dbReference type="SUPFAM" id="SSF56801">
    <property type="entry name" value="Acetyl-CoA synthetase-like"/>
    <property type="match status" value="2"/>
</dbReference>
<dbReference type="SUPFAM" id="SSF53474">
    <property type="entry name" value="alpha/beta-Hydrolases"/>
    <property type="match status" value="1"/>
</dbReference>
<dbReference type="GO" id="GO:0017000">
    <property type="term" value="P:antibiotic biosynthetic process"/>
    <property type="evidence" value="ECO:0007669"/>
    <property type="project" value="UniProtKB-ARBA"/>
</dbReference>
<organism evidence="7">
    <name type="scientific">Streptomyces hawaiiensis</name>
    <dbReference type="NCBI Taxonomy" id="67305"/>
    <lineage>
        <taxon>Bacteria</taxon>
        <taxon>Bacillati</taxon>
        <taxon>Actinomycetota</taxon>
        <taxon>Actinomycetes</taxon>
        <taxon>Kitasatosporales</taxon>
        <taxon>Streptomycetaceae</taxon>
        <taxon>Streptomyces</taxon>
    </lineage>
</organism>
<dbReference type="InterPro" id="IPR006162">
    <property type="entry name" value="Ppantetheine_attach_site"/>
</dbReference>
<dbReference type="InterPro" id="IPR020845">
    <property type="entry name" value="AMP-binding_CS"/>
</dbReference>
<dbReference type="InterPro" id="IPR023213">
    <property type="entry name" value="CAT-like_dom_sf"/>
</dbReference>
<dbReference type="InterPro" id="IPR000873">
    <property type="entry name" value="AMP-dep_synth/lig_dom"/>
</dbReference>
<dbReference type="InterPro" id="IPR001242">
    <property type="entry name" value="Condensation_dom"/>
</dbReference>
<dbReference type="FunFam" id="3.40.50.12780:FF:000012">
    <property type="entry name" value="Non-ribosomal peptide synthetase"/>
    <property type="match status" value="2"/>
</dbReference>
<evidence type="ECO:0000313" key="7">
    <source>
        <dbReference type="EMBL" id="QED88055.1"/>
    </source>
</evidence>
<dbReference type="EMBL" id="CP021978">
    <property type="protein sequence ID" value="QCD59164.1"/>
    <property type="molecule type" value="Genomic_DNA"/>
</dbReference>
<dbReference type="PROSITE" id="PS00012">
    <property type="entry name" value="PHOSPHOPANTETHEINE"/>
    <property type="match status" value="2"/>
</dbReference>
<dbReference type="SUPFAM" id="SSF47336">
    <property type="entry name" value="ACP-like"/>
    <property type="match status" value="2"/>
</dbReference>
<comment type="similarity">
    <text evidence="2">Belongs to the ATP-dependent AMP-binding enzyme family.</text>
</comment>
<dbReference type="InterPro" id="IPR036736">
    <property type="entry name" value="ACP-like_sf"/>
</dbReference>
<reference evidence="6 8" key="1">
    <citation type="submission" date="2017-06" db="EMBL/GenBank/DDBJ databases">
        <title>Complete Genome Sequence of Streptomyces hawaiiensis NRRL 15010 and insights into acyldepsipeptides biosynthesis.</title>
        <authorList>
            <person name="Mariita R.M."/>
            <person name="Sello J.K."/>
        </authorList>
    </citation>
    <scope>NUCLEOTIDE SEQUENCE [LARGE SCALE GENOMIC DNA]</scope>
    <source>
        <strain evidence="6 8">ATCC 12236</strain>
    </source>
</reference>
<dbReference type="FunFam" id="3.40.50.980:FF:000001">
    <property type="entry name" value="Non-ribosomal peptide synthetase"/>
    <property type="match status" value="2"/>
</dbReference>
<reference evidence="7" key="2">
    <citation type="journal article" date="2019" name="Appl. Environ. Microbiol.">
        <title>The ADEP biosynthetic gene cluster in Streptomyces hawaiiensis NRRL 15010 reveals an accessory clpP gene as a novel antibiotic resistance factor.</title>
        <authorList>
            <person name="Thomy D."/>
            <person name="Culp E."/>
            <person name="Adamek M."/>
            <person name="Cheng E.Y."/>
            <person name="Ziemert N."/>
            <person name="Wright G.D."/>
            <person name="Sass P."/>
            <person name="Brotz-Oesterhelt H."/>
        </authorList>
    </citation>
    <scope>NUCLEOTIDE SEQUENCE</scope>
    <source>
        <strain evidence="7">NRRL 15010</strain>
    </source>
</reference>
<dbReference type="Pfam" id="PF13193">
    <property type="entry name" value="AMP-binding_C"/>
    <property type="match status" value="2"/>
</dbReference>
<evidence type="ECO:0000313" key="8">
    <source>
        <dbReference type="Proteomes" id="UP000495940"/>
    </source>
</evidence>
<dbReference type="Pfam" id="PF00501">
    <property type="entry name" value="AMP-binding"/>
    <property type="match status" value="2"/>
</dbReference>
<dbReference type="Gene3D" id="2.30.38.10">
    <property type="entry name" value="Luciferase, Domain 3"/>
    <property type="match status" value="2"/>
</dbReference>
<dbReference type="CDD" id="cd05930">
    <property type="entry name" value="A_NRPS"/>
    <property type="match status" value="1"/>
</dbReference>
<evidence type="ECO:0000256" key="2">
    <source>
        <dbReference type="ARBA" id="ARBA00006432"/>
    </source>
</evidence>
<dbReference type="Pfam" id="PF00975">
    <property type="entry name" value="Thioesterase"/>
    <property type="match status" value="1"/>
</dbReference>
<dbReference type="FunFam" id="3.30.300.30:FF:000010">
    <property type="entry name" value="Enterobactin synthetase component F"/>
    <property type="match status" value="2"/>
</dbReference>
<evidence type="ECO:0000259" key="5">
    <source>
        <dbReference type="PROSITE" id="PS50075"/>
    </source>
</evidence>
<dbReference type="Pfam" id="PF00668">
    <property type="entry name" value="Condensation"/>
    <property type="match status" value="2"/>
</dbReference>
<dbReference type="EMBL" id="MK047367">
    <property type="protein sequence ID" value="QED88055.1"/>
    <property type="molecule type" value="Genomic_DNA"/>
</dbReference>
<feature type="domain" description="Carrier" evidence="5">
    <location>
        <begin position="2039"/>
        <end position="2114"/>
    </location>
</feature>
<dbReference type="GO" id="GO:0044550">
    <property type="term" value="P:secondary metabolite biosynthetic process"/>
    <property type="evidence" value="ECO:0007669"/>
    <property type="project" value="UniProtKB-ARBA"/>
</dbReference>
<dbReference type="PANTHER" id="PTHR45527">
    <property type="entry name" value="NONRIBOSOMAL PEPTIDE SYNTHETASE"/>
    <property type="match status" value="1"/>
</dbReference>
<dbReference type="PROSITE" id="PS00455">
    <property type="entry name" value="AMP_BINDING"/>
    <property type="match status" value="2"/>
</dbReference>
<dbReference type="Gene3D" id="3.30.559.30">
    <property type="entry name" value="Nonribosomal peptide synthetase, condensation domain"/>
    <property type="match status" value="2"/>
</dbReference>
<dbReference type="Gene3D" id="3.30.300.30">
    <property type="match status" value="2"/>
</dbReference>
<dbReference type="Pfam" id="PF00550">
    <property type="entry name" value="PP-binding"/>
    <property type="match status" value="2"/>
</dbReference>
<dbReference type="GO" id="GO:0043041">
    <property type="term" value="P:amino acid activation for nonribosomal peptide biosynthetic process"/>
    <property type="evidence" value="ECO:0007669"/>
    <property type="project" value="TreeGrafter"/>
</dbReference>
<dbReference type="FunFam" id="2.30.38.10:FF:000001">
    <property type="entry name" value="Non-ribosomal peptide synthetase PvdI"/>
    <property type="match status" value="2"/>
</dbReference>
<dbReference type="InterPro" id="IPR025110">
    <property type="entry name" value="AMP-bd_C"/>
</dbReference>
<dbReference type="RefSeq" id="WP_175435634.1">
    <property type="nucleotide sequence ID" value="NZ_CP021978.1"/>
</dbReference>
<keyword evidence="4" id="KW-0597">Phosphoprotein</keyword>
<dbReference type="InterPro" id="IPR001031">
    <property type="entry name" value="Thioesterase"/>
</dbReference>
<dbReference type="PROSITE" id="PS50075">
    <property type="entry name" value="CARRIER"/>
    <property type="match status" value="2"/>
</dbReference>
<dbReference type="SMART" id="SM00823">
    <property type="entry name" value="PKS_PP"/>
    <property type="match status" value="2"/>
</dbReference>
<dbReference type="CDD" id="cd17651">
    <property type="entry name" value="A_NRPS_VisG_like"/>
    <property type="match status" value="1"/>
</dbReference>
<feature type="domain" description="Carrier" evidence="5">
    <location>
        <begin position="969"/>
        <end position="1044"/>
    </location>
</feature>
<keyword evidence="3" id="KW-0596">Phosphopantetheine</keyword>
<dbReference type="GO" id="GO:0003824">
    <property type="term" value="F:catalytic activity"/>
    <property type="evidence" value="ECO:0007669"/>
    <property type="project" value="InterPro"/>
</dbReference>
<dbReference type="InterPro" id="IPR029058">
    <property type="entry name" value="AB_hydrolase_fold"/>
</dbReference>
<keyword evidence="8" id="KW-1185">Reference proteome</keyword>
<dbReference type="InterPro" id="IPR045851">
    <property type="entry name" value="AMP-bd_C_sf"/>
</dbReference>
<proteinExistence type="inferred from homology"/>
<dbReference type="InterPro" id="IPR010071">
    <property type="entry name" value="AA_adenyl_dom"/>
</dbReference>
<gene>
    <name evidence="7" type="primary">adeH</name>
    <name evidence="6" type="ORF">CEB94_33345</name>
</gene>
<accession>A0A5B9BI70</accession>
<name>A0A5B9BI70_9ACTN</name>
<dbReference type="GO" id="GO:0072330">
    <property type="term" value="P:monocarboxylic acid biosynthetic process"/>
    <property type="evidence" value="ECO:0007669"/>
    <property type="project" value="UniProtKB-ARBA"/>
</dbReference>
<dbReference type="FunFam" id="1.10.1200.10:FF:000016">
    <property type="entry name" value="Non-ribosomal peptide synthase"/>
    <property type="match status" value="2"/>
</dbReference>
<dbReference type="SUPFAM" id="SSF52777">
    <property type="entry name" value="CoA-dependent acyltransferases"/>
    <property type="match status" value="4"/>
</dbReference>
<protein>
    <submittedName>
        <fullName evidence="7">Nonribosomal peptide synthetase</fullName>
    </submittedName>
</protein>
<dbReference type="Proteomes" id="UP000495940">
    <property type="component" value="Chromosome"/>
</dbReference>
<evidence type="ECO:0000256" key="3">
    <source>
        <dbReference type="ARBA" id="ARBA00022450"/>
    </source>
</evidence>